<dbReference type="EMBL" id="JQCR01000003">
    <property type="protein sequence ID" value="KGE18065.1"/>
    <property type="molecule type" value="Genomic_DNA"/>
</dbReference>
<accession>A0A098M668</accession>
<dbReference type="RefSeq" id="WP_036657788.1">
    <property type="nucleotide sequence ID" value="NZ_JQCR01000003.1"/>
</dbReference>
<gene>
    <name evidence="1" type="ORF">PWYN_26345</name>
</gene>
<name>A0A098M668_9BACL</name>
<keyword evidence="2" id="KW-1185">Reference proteome</keyword>
<dbReference type="eggNOG" id="ENOG50341AH">
    <property type="taxonomic scope" value="Bacteria"/>
</dbReference>
<protein>
    <recommendedName>
        <fullName evidence="3">Exosporium protein C</fullName>
    </recommendedName>
</protein>
<evidence type="ECO:0008006" key="3">
    <source>
        <dbReference type="Google" id="ProtNLM"/>
    </source>
</evidence>
<reference evidence="1 2" key="1">
    <citation type="submission" date="2014-08" db="EMBL/GenBank/DDBJ databases">
        <authorList>
            <person name="den Bakker H.C."/>
        </authorList>
    </citation>
    <scope>NUCLEOTIDE SEQUENCE [LARGE SCALE GENOMIC DNA]</scope>
    <source>
        <strain evidence="1 2">DSM 18334</strain>
    </source>
</reference>
<reference evidence="1 2" key="2">
    <citation type="submission" date="2014-10" db="EMBL/GenBank/DDBJ databases">
        <title>Comparative genomics of the Paenibacillus odorifer group.</title>
        <authorList>
            <person name="Tsai Y.-C."/>
            <person name="Martin N."/>
            <person name="Korlach J."/>
            <person name="Wiedmann M."/>
        </authorList>
    </citation>
    <scope>NUCLEOTIDE SEQUENCE [LARGE SCALE GENOMIC DNA]</scope>
    <source>
        <strain evidence="1 2">DSM 18334</strain>
    </source>
</reference>
<sequence length="145" mass="15503">MAYTLVEFGRSLQTNLDNGVIVPINATPTLILSFGINVPTATNFVELITTVGWQVTNVFATPPDQPKLFLQVLMDGVVVGSNAQESISNDEDGPLEMNTTFHAILTNVSVGFHAFHVFASNPEDLQGDITITGPVNITGKVYAPA</sequence>
<dbReference type="OrthoDB" id="2613860at2"/>
<proteinExistence type="predicted"/>
<comment type="caution">
    <text evidence="1">The sequence shown here is derived from an EMBL/GenBank/DDBJ whole genome shotgun (WGS) entry which is preliminary data.</text>
</comment>
<evidence type="ECO:0000313" key="2">
    <source>
        <dbReference type="Proteomes" id="UP000029734"/>
    </source>
</evidence>
<dbReference type="AlphaFoldDB" id="A0A098M668"/>
<evidence type="ECO:0000313" key="1">
    <source>
        <dbReference type="EMBL" id="KGE18065.1"/>
    </source>
</evidence>
<dbReference type="Proteomes" id="UP000029734">
    <property type="component" value="Unassembled WGS sequence"/>
</dbReference>
<organism evidence="1 2">
    <name type="scientific">Paenibacillus wynnii</name>
    <dbReference type="NCBI Taxonomy" id="268407"/>
    <lineage>
        <taxon>Bacteria</taxon>
        <taxon>Bacillati</taxon>
        <taxon>Bacillota</taxon>
        <taxon>Bacilli</taxon>
        <taxon>Bacillales</taxon>
        <taxon>Paenibacillaceae</taxon>
        <taxon>Paenibacillus</taxon>
    </lineage>
</organism>